<keyword evidence="1" id="KW-0175">Coiled coil</keyword>
<keyword evidence="3" id="KW-0472">Membrane</keyword>
<keyword evidence="3" id="KW-1133">Transmembrane helix</keyword>
<feature type="domain" description="DUF7923" evidence="4">
    <location>
        <begin position="82"/>
        <end position="263"/>
    </location>
</feature>
<feature type="region of interest" description="Disordered" evidence="2">
    <location>
        <begin position="1"/>
        <end position="20"/>
    </location>
</feature>
<feature type="coiled-coil region" evidence="1">
    <location>
        <begin position="56"/>
        <end position="83"/>
    </location>
</feature>
<sequence>MAAESSFGELTKQWESLRSSDEARHSLVEDLFEKLKLSHSDNEGLREEIDTLKFHERNFVRKIKEAEEENKKLSTRLRSIEQESPFLLVLIDGDNTHFNDEFVRDGAGGGYRAAQRLHEAITSHALDLQSGSQCKIVVRIYTNMFRLCGAYEKSAGSISAQLVRAFIGGFNRELPLAEFIDVRNDKEAADHKIRENLTLYWSNQHCKHIMLAASADRGYVSFLRQFSTASVNERLTLVESIPFPGDFQALAARFKQIEFPDIFRKDKIVCTPQYGSINGANYAAAAASASQTQPSPPSTVVTSQNQIGTSTQNAPPLRFNQSGQRIDPKLERCDKTLAQELSSRNLCGRHFLTRCTPLEAHCPYKKSHDGELSATMRHCPSARFSFLYLFFCLLASVQAAGSDIIRGHANSYPTHKFVSSKLKAPIIDFQVRSPACNDGGSYFITPRGWKVPSPGPMILDGDGNLIWTDHFSNKFGGQAYDLGVQRYKGEEYLMFWLGDDRVRGHGAGHYYMLNSSYDMVHKVGAANGRFADLHEFFINPDNTALLIIFEPIQADVRPVGRKFSDVWNQAAYDCLFQEVNIETGEAIFEWRASEHVNMTHAYNRIEGLDQGTREKPFDFIHLNSVDKDESGNYLISGRNLHAILYVDGKTGEVLWTLGGKGNDFKDLSSGHVINMAWQHDARFVPASAFRKTYSPPSKKKGTVTRLMTIFDNAALDWNYKYGPGYSRAMLVEVTFPTSKRSKRTLEESHHVDPRADDGLSEKDTAKVMEINGKDEAYTVRIVREFIHPKHVQSSTQGSVQVLPQGKKEDSRLLVGYGINSVMTEFAGNGTVLCDMHFGSPDSWETGNVQSYRAYKFPWAGRPQHAPSVAVQRDVAYISWNGATDVQEWLLQVSNQLDDEWTEIVKVAKTGFETAIPLKTAEYQASGRYIRLLAIDAAGRILENGVSSIADRSFFGKVPGLGHLRIDHARPSLLNLGAVCLASVVVVALFIRLLHRRRSMSRAKGGHAD</sequence>
<evidence type="ECO:0000313" key="6">
    <source>
        <dbReference type="Proteomes" id="UP000799537"/>
    </source>
</evidence>
<dbReference type="SUPFAM" id="SSF50998">
    <property type="entry name" value="Quinoprotein alcohol dehydrogenase-like"/>
    <property type="match status" value="1"/>
</dbReference>
<name>A0A6A6CXH8_ZASCE</name>
<dbReference type="Pfam" id="PF14269">
    <property type="entry name" value="Arylsulfotran_2"/>
    <property type="match status" value="1"/>
</dbReference>
<evidence type="ECO:0000313" key="5">
    <source>
        <dbReference type="EMBL" id="KAF2171413.1"/>
    </source>
</evidence>
<feature type="transmembrane region" description="Helical" evidence="3">
    <location>
        <begin position="972"/>
        <end position="993"/>
    </location>
</feature>
<accession>A0A6A6CXH8</accession>
<dbReference type="GeneID" id="54557811"/>
<gene>
    <name evidence="5" type="ORF">M409DRAFT_18529</name>
</gene>
<dbReference type="Proteomes" id="UP000799537">
    <property type="component" value="Unassembled WGS sequence"/>
</dbReference>
<protein>
    <recommendedName>
        <fullName evidence="4">DUF7923 domain-containing protein</fullName>
    </recommendedName>
</protein>
<feature type="region of interest" description="Disordered" evidence="2">
    <location>
        <begin position="288"/>
        <end position="316"/>
    </location>
</feature>
<evidence type="ECO:0000256" key="3">
    <source>
        <dbReference type="SAM" id="Phobius"/>
    </source>
</evidence>
<evidence type="ECO:0000259" key="4">
    <source>
        <dbReference type="Pfam" id="PF25540"/>
    </source>
</evidence>
<dbReference type="PANTHER" id="PTHR35340">
    <property type="entry name" value="PQQ ENZYME REPEAT PROTEIN-RELATED"/>
    <property type="match status" value="1"/>
</dbReference>
<keyword evidence="6" id="KW-1185">Reference proteome</keyword>
<dbReference type="OrthoDB" id="5427350at2759"/>
<dbReference type="PANTHER" id="PTHR35340:SF5">
    <property type="entry name" value="ASST-DOMAIN-CONTAINING PROTEIN"/>
    <property type="match status" value="1"/>
</dbReference>
<dbReference type="InterPro" id="IPR057683">
    <property type="entry name" value="DUF7923"/>
</dbReference>
<dbReference type="EMBL" id="ML993583">
    <property type="protein sequence ID" value="KAF2171413.1"/>
    <property type="molecule type" value="Genomic_DNA"/>
</dbReference>
<keyword evidence="3" id="KW-0812">Transmembrane</keyword>
<dbReference type="InterPro" id="IPR011047">
    <property type="entry name" value="Quinoprotein_ADH-like_sf"/>
</dbReference>
<feature type="compositionally biased region" description="Low complexity" evidence="2">
    <location>
        <begin position="288"/>
        <end position="304"/>
    </location>
</feature>
<organism evidence="5 6">
    <name type="scientific">Zasmidium cellare ATCC 36951</name>
    <dbReference type="NCBI Taxonomy" id="1080233"/>
    <lineage>
        <taxon>Eukaryota</taxon>
        <taxon>Fungi</taxon>
        <taxon>Dikarya</taxon>
        <taxon>Ascomycota</taxon>
        <taxon>Pezizomycotina</taxon>
        <taxon>Dothideomycetes</taxon>
        <taxon>Dothideomycetidae</taxon>
        <taxon>Mycosphaerellales</taxon>
        <taxon>Mycosphaerellaceae</taxon>
        <taxon>Zasmidium</taxon>
    </lineage>
</organism>
<proteinExistence type="predicted"/>
<dbReference type="InterPro" id="IPR039535">
    <property type="entry name" value="ASST-like"/>
</dbReference>
<evidence type="ECO:0000256" key="1">
    <source>
        <dbReference type="SAM" id="Coils"/>
    </source>
</evidence>
<dbReference type="InterPro" id="IPR053143">
    <property type="entry name" value="Arylsulfate_ST"/>
</dbReference>
<dbReference type="AlphaFoldDB" id="A0A6A6CXH8"/>
<dbReference type="Pfam" id="PF25540">
    <property type="entry name" value="DUF7923"/>
    <property type="match status" value="1"/>
</dbReference>
<feature type="compositionally biased region" description="Polar residues" evidence="2">
    <location>
        <begin position="305"/>
        <end position="316"/>
    </location>
</feature>
<dbReference type="RefSeq" id="XP_033672302.1">
    <property type="nucleotide sequence ID" value="XM_033804539.1"/>
</dbReference>
<evidence type="ECO:0000256" key="2">
    <source>
        <dbReference type="SAM" id="MobiDB-lite"/>
    </source>
</evidence>
<reference evidence="5" key="1">
    <citation type="journal article" date="2020" name="Stud. Mycol.">
        <title>101 Dothideomycetes genomes: a test case for predicting lifestyles and emergence of pathogens.</title>
        <authorList>
            <person name="Haridas S."/>
            <person name="Albert R."/>
            <person name="Binder M."/>
            <person name="Bloem J."/>
            <person name="Labutti K."/>
            <person name="Salamov A."/>
            <person name="Andreopoulos B."/>
            <person name="Baker S."/>
            <person name="Barry K."/>
            <person name="Bills G."/>
            <person name="Bluhm B."/>
            <person name="Cannon C."/>
            <person name="Castanera R."/>
            <person name="Culley D."/>
            <person name="Daum C."/>
            <person name="Ezra D."/>
            <person name="Gonzalez J."/>
            <person name="Henrissat B."/>
            <person name="Kuo A."/>
            <person name="Liang C."/>
            <person name="Lipzen A."/>
            <person name="Lutzoni F."/>
            <person name="Magnuson J."/>
            <person name="Mondo S."/>
            <person name="Nolan M."/>
            <person name="Ohm R."/>
            <person name="Pangilinan J."/>
            <person name="Park H.-J."/>
            <person name="Ramirez L."/>
            <person name="Alfaro M."/>
            <person name="Sun H."/>
            <person name="Tritt A."/>
            <person name="Yoshinaga Y."/>
            <person name="Zwiers L.-H."/>
            <person name="Turgeon B."/>
            <person name="Goodwin S."/>
            <person name="Spatafora J."/>
            <person name="Crous P."/>
            <person name="Grigoriev I."/>
        </authorList>
    </citation>
    <scope>NUCLEOTIDE SEQUENCE</scope>
    <source>
        <strain evidence="5">ATCC 36951</strain>
    </source>
</reference>